<name>A0ABS1MG97_9NOCA</name>
<dbReference type="Proteomes" id="UP000602198">
    <property type="component" value="Unassembled WGS sequence"/>
</dbReference>
<proteinExistence type="predicted"/>
<feature type="transmembrane region" description="Helical" evidence="1">
    <location>
        <begin position="27"/>
        <end position="47"/>
    </location>
</feature>
<keyword evidence="1" id="KW-0472">Membrane</keyword>
<keyword evidence="1" id="KW-1133">Transmembrane helix</keyword>
<evidence type="ECO:0000313" key="3">
    <source>
        <dbReference type="Proteomes" id="UP000602198"/>
    </source>
</evidence>
<keyword evidence="3" id="KW-1185">Reference proteome</keyword>
<evidence type="ECO:0008006" key="4">
    <source>
        <dbReference type="Google" id="ProtNLM"/>
    </source>
</evidence>
<sequence>MASGTDTGETVAEPVAAETVPRRRWPWVALVFVLVMTVAAAAVWLVVGRPTRTPAEVAREELRVARLELINAAGAHYVGRFTGKNGQSAGLDLRVTNTGDASGTIEFEPGTTLKYLRAGGKTFVQGGREALLALGFSEEGATGSAGRQILQTSYLFEVDVVAELLPSTLGRGLDPNADNRIPVDTGPTATIDGASATGVVSGAVTTYVASNHVVRVVDPTFDVRVTRMDTVAVAQLYSNLRTTVSILDDASNLETQVVSDSGWSTPCGPRCSAVATLTSTPKPFVKVTLPGVTLPVDTIFVAYQLELTIDGTPLDRPDCSGIVEMPGAGTTTVSCAFAVGPGARIESRLTTRPILGRAAADDLVRSWDTNAKLSKDKARCPTTSTRGEPKTSC</sequence>
<evidence type="ECO:0000313" key="2">
    <source>
        <dbReference type="EMBL" id="MBL1079693.1"/>
    </source>
</evidence>
<reference evidence="2 3" key="1">
    <citation type="submission" date="2021-01" db="EMBL/GenBank/DDBJ databases">
        <title>WGS of actinomycetes isolated from Thailand.</title>
        <authorList>
            <person name="Thawai C."/>
        </authorList>
    </citation>
    <scope>NUCLEOTIDE SEQUENCE [LARGE SCALE GENOMIC DNA]</scope>
    <source>
        <strain evidence="2 3">LPG 2</strain>
    </source>
</reference>
<evidence type="ECO:0000256" key="1">
    <source>
        <dbReference type="SAM" id="Phobius"/>
    </source>
</evidence>
<keyword evidence="1" id="KW-0812">Transmembrane</keyword>
<gene>
    <name evidence="2" type="ORF">JK358_35345</name>
</gene>
<comment type="caution">
    <text evidence="2">The sequence shown here is derived from an EMBL/GenBank/DDBJ whole genome shotgun (WGS) entry which is preliminary data.</text>
</comment>
<dbReference type="RefSeq" id="WP_201956962.1">
    <property type="nucleotide sequence ID" value="NZ_JAERRJ010000018.1"/>
</dbReference>
<accession>A0ABS1MG97</accession>
<protein>
    <recommendedName>
        <fullName evidence="4">DUF4352 domain-containing protein</fullName>
    </recommendedName>
</protein>
<dbReference type="EMBL" id="JAERRJ010000018">
    <property type="protein sequence ID" value="MBL1079693.1"/>
    <property type="molecule type" value="Genomic_DNA"/>
</dbReference>
<organism evidence="2 3">
    <name type="scientific">Nocardia acididurans</name>
    <dbReference type="NCBI Taxonomy" id="2802282"/>
    <lineage>
        <taxon>Bacteria</taxon>
        <taxon>Bacillati</taxon>
        <taxon>Actinomycetota</taxon>
        <taxon>Actinomycetes</taxon>
        <taxon>Mycobacteriales</taxon>
        <taxon>Nocardiaceae</taxon>
        <taxon>Nocardia</taxon>
    </lineage>
</organism>